<dbReference type="InterPro" id="IPR012337">
    <property type="entry name" value="RNaseH-like_sf"/>
</dbReference>
<dbReference type="GO" id="GO:0003676">
    <property type="term" value="F:nucleic acid binding"/>
    <property type="evidence" value="ECO:0007669"/>
    <property type="project" value="InterPro"/>
</dbReference>
<gene>
    <name evidence="2" type="ORF">PACLA_8A059898</name>
</gene>
<comment type="caution">
    <text evidence="2">The sequence shown here is derived from an EMBL/GenBank/DDBJ whole genome shotgun (WGS) entry which is preliminary data.</text>
</comment>
<evidence type="ECO:0000313" key="2">
    <source>
        <dbReference type="EMBL" id="CAB4030650.1"/>
    </source>
</evidence>
<evidence type="ECO:0000313" key="3">
    <source>
        <dbReference type="Proteomes" id="UP001152795"/>
    </source>
</evidence>
<dbReference type="PANTHER" id="PTHR37162">
    <property type="entry name" value="HAT FAMILY DIMERISATION DOMAINCONTAINING PROTEIN-RELATED"/>
    <property type="match status" value="1"/>
</dbReference>
<organism evidence="2 3">
    <name type="scientific">Paramuricea clavata</name>
    <name type="common">Red gorgonian</name>
    <name type="synonym">Violescent sea-whip</name>
    <dbReference type="NCBI Taxonomy" id="317549"/>
    <lineage>
        <taxon>Eukaryota</taxon>
        <taxon>Metazoa</taxon>
        <taxon>Cnidaria</taxon>
        <taxon>Anthozoa</taxon>
        <taxon>Octocorallia</taxon>
        <taxon>Malacalcyonacea</taxon>
        <taxon>Plexauridae</taxon>
        <taxon>Paramuricea</taxon>
    </lineage>
</organism>
<dbReference type="Proteomes" id="UP001152795">
    <property type="component" value="Unassembled WGS sequence"/>
</dbReference>
<dbReference type="InterPro" id="IPR003604">
    <property type="entry name" value="Matrin/U1-like-C_Znf_C2H2"/>
</dbReference>
<feature type="region of interest" description="Disordered" evidence="1">
    <location>
        <begin position="1"/>
        <end position="48"/>
    </location>
</feature>
<dbReference type="OrthoDB" id="6159421at2759"/>
<name>A0A7D9LHN3_PARCT</name>
<dbReference type="SMART" id="SM00451">
    <property type="entry name" value="ZnF_U1"/>
    <property type="match status" value="1"/>
</dbReference>
<proteinExistence type="predicted"/>
<dbReference type="EMBL" id="CACRXK020017033">
    <property type="protein sequence ID" value="CAB4030650.1"/>
    <property type="molecule type" value="Genomic_DNA"/>
</dbReference>
<feature type="compositionally biased region" description="Low complexity" evidence="1">
    <location>
        <begin position="20"/>
        <end position="36"/>
    </location>
</feature>
<sequence>MNVDDYSSSESESESETSENQESATTSTVTSTSCPSPKKRKRPKQTQSFVDSWLTEQQFSGWLTKRLGTDRKPQPFCKTCNRFVTCTKTGLKRHLVSKSHQTKYATSTASCSTITSLFNRATNRDETSSMEIKLCAFIAEHNLPLSLADDVVKFIRSLFPLNQTLRNVMLGKQKATNVVRQVLGFDYLHEAISALRSHSYSLIIDETTDLSTAKQLAVLTTYFDMQSFEYKSFLLDMPEIVDGTAEGIYSAVKHVFAELHIPMEKMIGYSSDTTNVMFGEFNSVSQLLMSEYPNVYSVKCSCHLIHLVSSYAALKLPKGLEDLVRDIYNHFHRSSKRQEVYQQFQKFYDAEPRKLLSPGQTRWLSLEAWVNRILEQYLALEHYFVLVANEDPTHSNDRILKSLQNKFTLAYPEFLSHQIQRLMLSIVSFKAKGPFYTTSEKKLKG</sequence>
<protein>
    <submittedName>
        <fullName evidence="2">Transposon-derived Buster3 transposase, partial</fullName>
    </submittedName>
</protein>
<dbReference type="GO" id="GO:0008270">
    <property type="term" value="F:zinc ion binding"/>
    <property type="evidence" value="ECO:0007669"/>
    <property type="project" value="InterPro"/>
</dbReference>
<reference evidence="2" key="1">
    <citation type="submission" date="2020-04" db="EMBL/GenBank/DDBJ databases">
        <authorList>
            <person name="Alioto T."/>
            <person name="Alioto T."/>
            <person name="Gomez Garrido J."/>
        </authorList>
    </citation>
    <scope>NUCLEOTIDE SEQUENCE</scope>
    <source>
        <strain evidence="2">A484AB</strain>
    </source>
</reference>
<dbReference type="SUPFAM" id="SSF53098">
    <property type="entry name" value="Ribonuclease H-like"/>
    <property type="match status" value="1"/>
</dbReference>
<dbReference type="AlphaFoldDB" id="A0A7D9LHN3"/>
<keyword evidence="3" id="KW-1185">Reference proteome</keyword>
<dbReference type="PANTHER" id="PTHR37162:SF1">
    <property type="entry name" value="BED-TYPE DOMAIN-CONTAINING PROTEIN"/>
    <property type="match status" value="1"/>
</dbReference>
<accession>A0A7D9LHN3</accession>
<evidence type="ECO:0000256" key="1">
    <source>
        <dbReference type="SAM" id="MobiDB-lite"/>
    </source>
</evidence>